<protein>
    <recommendedName>
        <fullName evidence="4">Secreted protein</fullName>
    </recommendedName>
</protein>
<proteinExistence type="predicted"/>
<keyword evidence="1" id="KW-0732">Signal</keyword>
<dbReference type="AlphaFoldDB" id="A0A8H7DA14"/>
<reference evidence="2" key="1">
    <citation type="submission" date="2020-05" db="EMBL/GenBank/DDBJ databases">
        <title>Mycena genomes resolve the evolution of fungal bioluminescence.</title>
        <authorList>
            <person name="Tsai I.J."/>
        </authorList>
    </citation>
    <scope>NUCLEOTIDE SEQUENCE</scope>
    <source>
        <strain evidence="2">160909Yilan</strain>
    </source>
</reference>
<keyword evidence="3" id="KW-1185">Reference proteome</keyword>
<sequence>MSHQSFSCAPCLLRALFWPFLAIFGPTHGKSSIIDKLKHPELVDGCLMRSSWMIPAASVMFSSTVAVVSNGSMDAENPPATQPPPHINSYAISAERSKVVRLHAQGRLPARGCLPMARMIRRRV</sequence>
<comment type="caution">
    <text evidence="2">The sequence shown here is derived from an EMBL/GenBank/DDBJ whole genome shotgun (WGS) entry which is preliminary data.</text>
</comment>
<feature type="signal peptide" evidence="1">
    <location>
        <begin position="1"/>
        <end position="29"/>
    </location>
</feature>
<evidence type="ECO:0000313" key="3">
    <source>
        <dbReference type="Proteomes" id="UP000623467"/>
    </source>
</evidence>
<gene>
    <name evidence="2" type="ORF">MSAN_00845100</name>
</gene>
<name>A0A8H7DA14_9AGAR</name>
<dbReference type="Proteomes" id="UP000623467">
    <property type="component" value="Unassembled WGS sequence"/>
</dbReference>
<evidence type="ECO:0008006" key="4">
    <source>
        <dbReference type="Google" id="ProtNLM"/>
    </source>
</evidence>
<feature type="chain" id="PRO_5034334383" description="Secreted protein" evidence="1">
    <location>
        <begin position="30"/>
        <end position="124"/>
    </location>
</feature>
<accession>A0A8H7DA14</accession>
<evidence type="ECO:0000256" key="1">
    <source>
        <dbReference type="SAM" id="SignalP"/>
    </source>
</evidence>
<organism evidence="2 3">
    <name type="scientific">Mycena sanguinolenta</name>
    <dbReference type="NCBI Taxonomy" id="230812"/>
    <lineage>
        <taxon>Eukaryota</taxon>
        <taxon>Fungi</taxon>
        <taxon>Dikarya</taxon>
        <taxon>Basidiomycota</taxon>
        <taxon>Agaricomycotina</taxon>
        <taxon>Agaricomycetes</taxon>
        <taxon>Agaricomycetidae</taxon>
        <taxon>Agaricales</taxon>
        <taxon>Marasmiineae</taxon>
        <taxon>Mycenaceae</taxon>
        <taxon>Mycena</taxon>
    </lineage>
</organism>
<evidence type="ECO:0000313" key="2">
    <source>
        <dbReference type="EMBL" id="KAF7367809.1"/>
    </source>
</evidence>
<dbReference type="EMBL" id="JACAZH010000005">
    <property type="protein sequence ID" value="KAF7367809.1"/>
    <property type="molecule type" value="Genomic_DNA"/>
</dbReference>